<sequence>MPTIAGRHHILRQPTEIIDHIMSYLYDDRKSLLACSLAHSILLPSATKILLGTRLHVSPLIFSGLLPALIAPSVNLREGLCCITTLILDATEQPNTIFRCCDWNHAMSSFQTLRYLKLFCVDFGEFGNFVDLVCGFPALEALSLSGVMWERTGGTSPVGGYRRINRPFCIPSLDLNEKNAVDLIQWILAHDEFPPIDVLYIDAYTHKPEDKGLFRQFVGKCKESIRELKIEVLCADYERSDTNDFLGLSLYNNLRRLHLHNIVLFGGVPLVAPIPLRIPLLLSKLTSTPLEEIVFTVLIRYSRDLDLLDWNIINEHLSIARFPTLKAVHVRVSGLEGTTSHVLVAHSLRERKLFQAQLDGILTLEFIGERAAASEGENQ</sequence>
<dbReference type="Proteomes" id="UP000308652">
    <property type="component" value="Unassembled WGS sequence"/>
</dbReference>
<name>A0A5C3MHV6_9AGAR</name>
<evidence type="ECO:0000313" key="2">
    <source>
        <dbReference type="Proteomes" id="UP000308652"/>
    </source>
</evidence>
<dbReference type="AlphaFoldDB" id="A0A5C3MHV6"/>
<proteinExistence type="predicted"/>
<dbReference type="OrthoDB" id="2788229at2759"/>
<protein>
    <recommendedName>
        <fullName evidence="3">F-box domain-containing protein</fullName>
    </recommendedName>
</protein>
<keyword evidence="2" id="KW-1185">Reference proteome</keyword>
<gene>
    <name evidence="1" type="ORF">BDQ12DRAFT_8022</name>
</gene>
<evidence type="ECO:0008006" key="3">
    <source>
        <dbReference type="Google" id="ProtNLM"/>
    </source>
</evidence>
<accession>A0A5C3MHV6</accession>
<organism evidence="1 2">
    <name type="scientific">Crucibulum laeve</name>
    <dbReference type="NCBI Taxonomy" id="68775"/>
    <lineage>
        <taxon>Eukaryota</taxon>
        <taxon>Fungi</taxon>
        <taxon>Dikarya</taxon>
        <taxon>Basidiomycota</taxon>
        <taxon>Agaricomycotina</taxon>
        <taxon>Agaricomycetes</taxon>
        <taxon>Agaricomycetidae</taxon>
        <taxon>Agaricales</taxon>
        <taxon>Agaricineae</taxon>
        <taxon>Nidulariaceae</taxon>
        <taxon>Crucibulum</taxon>
    </lineage>
</organism>
<dbReference type="EMBL" id="ML213590">
    <property type="protein sequence ID" value="TFK44253.1"/>
    <property type="molecule type" value="Genomic_DNA"/>
</dbReference>
<reference evidence="1 2" key="1">
    <citation type="journal article" date="2019" name="Nat. Ecol. Evol.">
        <title>Megaphylogeny resolves global patterns of mushroom evolution.</title>
        <authorList>
            <person name="Varga T."/>
            <person name="Krizsan K."/>
            <person name="Foldi C."/>
            <person name="Dima B."/>
            <person name="Sanchez-Garcia M."/>
            <person name="Sanchez-Ramirez S."/>
            <person name="Szollosi G.J."/>
            <person name="Szarkandi J.G."/>
            <person name="Papp V."/>
            <person name="Albert L."/>
            <person name="Andreopoulos W."/>
            <person name="Angelini C."/>
            <person name="Antonin V."/>
            <person name="Barry K.W."/>
            <person name="Bougher N.L."/>
            <person name="Buchanan P."/>
            <person name="Buyck B."/>
            <person name="Bense V."/>
            <person name="Catcheside P."/>
            <person name="Chovatia M."/>
            <person name="Cooper J."/>
            <person name="Damon W."/>
            <person name="Desjardin D."/>
            <person name="Finy P."/>
            <person name="Geml J."/>
            <person name="Haridas S."/>
            <person name="Hughes K."/>
            <person name="Justo A."/>
            <person name="Karasinski D."/>
            <person name="Kautmanova I."/>
            <person name="Kiss B."/>
            <person name="Kocsube S."/>
            <person name="Kotiranta H."/>
            <person name="LaButti K.M."/>
            <person name="Lechner B.E."/>
            <person name="Liimatainen K."/>
            <person name="Lipzen A."/>
            <person name="Lukacs Z."/>
            <person name="Mihaltcheva S."/>
            <person name="Morgado L.N."/>
            <person name="Niskanen T."/>
            <person name="Noordeloos M.E."/>
            <person name="Ohm R.A."/>
            <person name="Ortiz-Santana B."/>
            <person name="Ovrebo C."/>
            <person name="Racz N."/>
            <person name="Riley R."/>
            <person name="Savchenko A."/>
            <person name="Shiryaev A."/>
            <person name="Soop K."/>
            <person name="Spirin V."/>
            <person name="Szebenyi C."/>
            <person name="Tomsovsky M."/>
            <person name="Tulloss R.E."/>
            <person name="Uehling J."/>
            <person name="Grigoriev I.V."/>
            <person name="Vagvolgyi C."/>
            <person name="Papp T."/>
            <person name="Martin F.M."/>
            <person name="Miettinen O."/>
            <person name="Hibbett D.S."/>
            <person name="Nagy L.G."/>
        </authorList>
    </citation>
    <scope>NUCLEOTIDE SEQUENCE [LARGE SCALE GENOMIC DNA]</scope>
    <source>
        <strain evidence="1 2">CBS 166.37</strain>
    </source>
</reference>
<evidence type="ECO:0000313" key="1">
    <source>
        <dbReference type="EMBL" id="TFK44253.1"/>
    </source>
</evidence>
<dbReference type="STRING" id="68775.A0A5C3MHV6"/>